<dbReference type="EMBL" id="CYSF01000003">
    <property type="protein sequence ID" value="CUH83294.1"/>
    <property type="molecule type" value="Genomic_DNA"/>
</dbReference>
<dbReference type="OrthoDB" id="367683at2"/>
<dbReference type="PANTHER" id="PTHR14097">
    <property type="entry name" value="OXIDOREDUCTASE HTATIP2"/>
    <property type="match status" value="1"/>
</dbReference>
<protein>
    <submittedName>
        <fullName evidence="2">Short chain dehydrogenase</fullName>
    </submittedName>
</protein>
<name>A0A0P1H8X4_9RHOB</name>
<dbReference type="PANTHER" id="PTHR14097:SF7">
    <property type="entry name" value="OXIDOREDUCTASE HTATIP2"/>
    <property type="match status" value="1"/>
</dbReference>
<evidence type="ECO:0000313" key="3">
    <source>
        <dbReference type="Proteomes" id="UP000051681"/>
    </source>
</evidence>
<reference evidence="2 3" key="1">
    <citation type="submission" date="2015-09" db="EMBL/GenBank/DDBJ databases">
        <authorList>
            <consortium name="Swine Surveillance"/>
        </authorList>
    </citation>
    <scope>NUCLEOTIDE SEQUENCE [LARGE SCALE GENOMIC DNA]</scope>
    <source>
        <strain evidence="2 3">CECT 8383</strain>
    </source>
</reference>
<organism evidence="2 3">
    <name type="scientific">Thalassovita mediterranea</name>
    <dbReference type="NCBI Taxonomy" id="340021"/>
    <lineage>
        <taxon>Bacteria</taxon>
        <taxon>Pseudomonadati</taxon>
        <taxon>Pseudomonadota</taxon>
        <taxon>Alphaproteobacteria</taxon>
        <taxon>Rhodobacterales</taxon>
        <taxon>Roseobacteraceae</taxon>
        <taxon>Thalassovita</taxon>
    </lineage>
</organism>
<accession>A0A0P1H8X4</accession>
<gene>
    <name evidence="2" type="ORF">TM5383_00479</name>
</gene>
<sequence>MGKTALVFGGTGLIGSALVDLLLADPIWDRVICVTRRPMGLTSDKLTEVIADASSLDTVADQLRADTVFCCLGTTQKVAGGQAGFRAIDYDYVLACARVAREQGAETFLLVSSVGAKAGSPSYYLNVKGEAEAAVRAIGYPTLHILRPALLLGTRSERRLREEIGGVVLPVVAGLMVGPMAKYRPIKGTQVARAMQAIAATAASWDHTYSSDALLRY</sequence>
<dbReference type="Gene3D" id="3.40.50.720">
    <property type="entry name" value="NAD(P)-binding Rossmann-like Domain"/>
    <property type="match status" value="1"/>
</dbReference>
<keyword evidence="3" id="KW-1185">Reference proteome</keyword>
<feature type="domain" description="NAD(P)-binding" evidence="1">
    <location>
        <begin position="9"/>
        <end position="152"/>
    </location>
</feature>
<proteinExistence type="predicted"/>
<evidence type="ECO:0000313" key="2">
    <source>
        <dbReference type="EMBL" id="CUH83294.1"/>
    </source>
</evidence>
<dbReference type="AlphaFoldDB" id="A0A0P1H8X4"/>
<dbReference type="SUPFAM" id="SSF51735">
    <property type="entry name" value="NAD(P)-binding Rossmann-fold domains"/>
    <property type="match status" value="1"/>
</dbReference>
<dbReference type="InterPro" id="IPR016040">
    <property type="entry name" value="NAD(P)-bd_dom"/>
</dbReference>
<evidence type="ECO:0000259" key="1">
    <source>
        <dbReference type="Pfam" id="PF13460"/>
    </source>
</evidence>
<dbReference type="RefSeq" id="WP_058317456.1">
    <property type="nucleotide sequence ID" value="NZ_CYSF01000003.1"/>
</dbReference>
<dbReference type="Proteomes" id="UP000051681">
    <property type="component" value="Unassembled WGS sequence"/>
</dbReference>
<dbReference type="InterPro" id="IPR036291">
    <property type="entry name" value="NAD(P)-bd_dom_sf"/>
</dbReference>
<dbReference type="Pfam" id="PF13460">
    <property type="entry name" value="NAD_binding_10"/>
    <property type="match status" value="1"/>
</dbReference>
<dbReference type="STRING" id="340021.TM5383_00479"/>